<protein>
    <submittedName>
        <fullName evidence="1">Uncharacterized protein</fullName>
    </submittedName>
</protein>
<evidence type="ECO:0000313" key="2">
    <source>
        <dbReference type="Proteomes" id="UP001283361"/>
    </source>
</evidence>
<accession>A0AAE1ACF7</accession>
<sequence length="113" mass="12772">MQLKISLGNTTNQQISSPLRIKGLRHVKLGDGYMRSEPLTTLYRVQHWSQVSDCQIEKQSFQCTNLRVSNRETPEFSMHRATAVSRSAVSSAMARAISQPEGHFLFGSDSRFL</sequence>
<keyword evidence="2" id="KW-1185">Reference proteome</keyword>
<dbReference type="EMBL" id="JAWDGP010002216">
    <property type="protein sequence ID" value="KAK3784716.1"/>
    <property type="molecule type" value="Genomic_DNA"/>
</dbReference>
<dbReference type="Proteomes" id="UP001283361">
    <property type="component" value="Unassembled WGS sequence"/>
</dbReference>
<dbReference type="AlphaFoldDB" id="A0AAE1ACF7"/>
<name>A0AAE1ACF7_9GAST</name>
<reference evidence="1" key="1">
    <citation type="journal article" date="2023" name="G3 (Bethesda)">
        <title>A reference genome for the long-term kleptoplast-retaining sea slug Elysia crispata morphotype clarki.</title>
        <authorList>
            <person name="Eastman K.E."/>
            <person name="Pendleton A.L."/>
            <person name="Shaikh M.A."/>
            <person name="Suttiyut T."/>
            <person name="Ogas R."/>
            <person name="Tomko P."/>
            <person name="Gavelis G."/>
            <person name="Widhalm J.R."/>
            <person name="Wisecaver J.H."/>
        </authorList>
    </citation>
    <scope>NUCLEOTIDE SEQUENCE</scope>
    <source>
        <strain evidence="1">ECLA1</strain>
    </source>
</reference>
<evidence type="ECO:0000313" key="1">
    <source>
        <dbReference type="EMBL" id="KAK3784716.1"/>
    </source>
</evidence>
<proteinExistence type="predicted"/>
<gene>
    <name evidence="1" type="ORF">RRG08_032169</name>
</gene>
<comment type="caution">
    <text evidence="1">The sequence shown here is derived from an EMBL/GenBank/DDBJ whole genome shotgun (WGS) entry which is preliminary data.</text>
</comment>
<organism evidence="1 2">
    <name type="scientific">Elysia crispata</name>
    <name type="common">lettuce slug</name>
    <dbReference type="NCBI Taxonomy" id="231223"/>
    <lineage>
        <taxon>Eukaryota</taxon>
        <taxon>Metazoa</taxon>
        <taxon>Spiralia</taxon>
        <taxon>Lophotrochozoa</taxon>
        <taxon>Mollusca</taxon>
        <taxon>Gastropoda</taxon>
        <taxon>Heterobranchia</taxon>
        <taxon>Euthyneura</taxon>
        <taxon>Panpulmonata</taxon>
        <taxon>Sacoglossa</taxon>
        <taxon>Placobranchoidea</taxon>
        <taxon>Plakobranchidae</taxon>
        <taxon>Elysia</taxon>
    </lineage>
</organism>